<feature type="transmembrane region" description="Helical" evidence="2">
    <location>
        <begin position="109"/>
        <end position="137"/>
    </location>
</feature>
<accession>A0A1E7K1F8</accession>
<evidence type="ECO:0000256" key="2">
    <source>
        <dbReference type="SAM" id="Phobius"/>
    </source>
</evidence>
<organism evidence="3 4">
    <name type="scientific">Streptomyces qinglanensis</name>
    <dbReference type="NCBI Taxonomy" id="943816"/>
    <lineage>
        <taxon>Bacteria</taxon>
        <taxon>Bacillati</taxon>
        <taxon>Actinomycetota</taxon>
        <taxon>Actinomycetes</taxon>
        <taxon>Kitasatosporales</taxon>
        <taxon>Streptomycetaceae</taxon>
        <taxon>Streptomyces</taxon>
    </lineage>
</organism>
<evidence type="ECO:0000313" key="4">
    <source>
        <dbReference type="Proteomes" id="UP000175829"/>
    </source>
</evidence>
<dbReference type="PATRIC" id="fig|943816.4.peg.941"/>
<proteinExistence type="predicted"/>
<protein>
    <submittedName>
        <fullName evidence="3">Uncharacterized protein</fullName>
    </submittedName>
</protein>
<feature type="compositionally biased region" description="Pro residues" evidence="1">
    <location>
        <begin position="88"/>
        <end position="99"/>
    </location>
</feature>
<feature type="compositionally biased region" description="Low complexity" evidence="1">
    <location>
        <begin position="36"/>
        <end position="60"/>
    </location>
</feature>
<evidence type="ECO:0000256" key="1">
    <source>
        <dbReference type="SAM" id="MobiDB-lite"/>
    </source>
</evidence>
<sequence length="299" mass="30687">MSQNQPGPYGQGPYGQQPPQPPQPGYGYPQQPPQQQPGYGYPQQGQPQQQPGYGYPQQGQPQGGAPYGQPGQPQGGAPYGQPGQPGMPGQPHPGMPMPPQGGGGKGKTIGIVVGALVVVGAIIGGLFMFGVIGGGAYKLDAPQSIGEYQRKGEPDTGKGGQVKVGTSGDKKQDIPGMDPEGHISAQYTAGQKRLNFSGAYGTLDDPEKGVDWLLGQLEKTTGGSAKAAGEPKKVSPSGFDGDLMKCQEYKVISTSMTVCAWADDSTIAIVTATDGSGPASADETAGLTAKVYDAARVEK</sequence>
<gene>
    <name evidence="3" type="ORF">AN217_07820</name>
</gene>
<evidence type="ECO:0000313" key="3">
    <source>
        <dbReference type="EMBL" id="OEU97773.1"/>
    </source>
</evidence>
<reference evidence="3 4" key="1">
    <citation type="journal article" date="2016" name="Front. Microbiol.">
        <title>Comparative Genomics Analysis of Streptomyces Species Reveals Their Adaptation to the Marine Environment and Their Diversity at the Genomic Level.</title>
        <authorList>
            <person name="Tian X."/>
            <person name="Zhang Z."/>
            <person name="Yang T."/>
            <person name="Chen M."/>
            <person name="Li J."/>
            <person name="Chen F."/>
            <person name="Yang J."/>
            <person name="Li W."/>
            <person name="Zhang B."/>
            <person name="Zhang Z."/>
            <person name="Wu J."/>
            <person name="Zhang C."/>
            <person name="Long L."/>
            <person name="Xiao J."/>
        </authorList>
    </citation>
    <scope>NUCLEOTIDE SEQUENCE [LARGE SCALE GENOMIC DNA]</scope>
    <source>
        <strain evidence="3 4">SCSIO M10379</strain>
    </source>
</reference>
<dbReference type="EMBL" id="LJGV01000022">
    <property type="protein sequence ID" value="OEU97773.1"/>
    <property type="molecule type" value="Genomic_DNA"/>
</dbReference>
<dbReference type="AlphaFoldDB" id="A0A1E7K1F8"/>
<feature type="compositionally biased region" description="Pro residues" evidence="1">
    <location>
        <begin position="16"/>
        <end position="35"/>
    </location>
</feature>
<name>A0A1E7K1F8_9ACTN</name>
<feature type="region of interest" description="Disordered" evidence="1">
    <location>
        <begin position="148"/>
        <end position="176"/>
    </location>
</feature>
<comment type="caution">
    <text evidence="3">The sequence shown here is derived from an EMBL/GenBank/DDBJ whole genome shotgun (WGS) entry which is preliminary data.</text>
</comment>
<dbReference type="Proteomes" id="UP000175829">
    <property type="component" value="Unassembled WGS sequence"/>
</dbReference>
<keyword evidence="2" id="KW-1133">Transmembrane helix</keyword>
<keyword evidence="2" id="KW-0472">Membrane</keyword>
<keyword evidence="2" id="KW-0812">Transmembrane</keyword>
<dbReference type="RefSeq" id="WP_069991200.1">
    <property type="nucleotide sequence ID" value="NZ_LJGV01000022.1"/>
</dbReference>
<feature type="region of interest" description="Disordered" evidence="1">
    <location>
        <begin position="1"/>
        <end position="103"/>
    </location>
</feature>